<feature type="transmembrane region" description="Helical" evidence="5">
    <location>
        <begin position="70"/>
        <end position="87"/>
    </location>
</feature>
<evidence type="ECO:0000256" key="2">
    <source>
        <dbReference type="ARBA" id="ARBA00022692"/>
    </source>
</evidence>
<dbReference type="STRING" id="218672.SAMN04489759_107163"/>
<dbReference type="PANTHER" id="PTHR23501:SF154">
    <property type="entry name" value="MULTIDRUG-EFFLUX TRANSPORTER RV1634-RELATED"/>
    <property type="match status" value="1"/>
</dbReference>
<dbReference type="PANTHER" id="PTHR23501">
    <property type="entry name" value="MAJOR FACILITATOR SUPERFAMILY"/>
    <property type="match status" value="1"/>
</dbReference>
<evidence type="ECO:0000259" key="6">
    <source>
        <dbReference type="PROSITE" id="PS50850"/>
    </source>
</evidence>
<dbReference type="Proteomes" id="UP000199399">
    <property type="component" value="Unassembled WGS sequence"/>
</dbReference>
<gene>
    <name evidence="7" type="ORF">SAMN04489759_107163</name>
</gene>
<dbReference type="InterPro" id="IPR036259">
    <property type="entry name" value="MFS_trans_sf"/>
</dbReference>
<feature type="transmembrane region" description="Helical" evidence="5">
    <location>
        <begin position="371"/>
        <end position="396"/>
    </location>
</feature>
<proteinExistence type="predicted"/>
<feature type="transmembrane region" description="Helical" evidence="5">
    <location>
        <begin position="417"/>
        <end position="436"/>
    </location>
</feature>
<dbReference type="GO" id="GO:0022857">
    <property type="term" value="F:transmembrane transporter activity"/>
    <property type="evidence" value="ECO:0007669"/>
    <property type="project" value="InterPro"/>
</dbReference>
<feature type="transmembrane region" description="Helical" evidence="5">
    <location>
        <begin position="180"/>
        <end position="200"/>
    </location>
</feature>
<dbReference type="AlphaFoldDB" id="A0A1G7U5G0"/>
<dbReference type="RefSeq" id="WP_093743078.1">
    <property type="nucleotide sequence ID" value="NZ_FNBP01000007.1"/>
</dbReference>
<feature type="transmembrane region" description="Helical" evidence="5">
    <location>
        <begin position="280"/>
        <end position="304"/>
    </location>
</feature>
<keyword evidence="3 5" id="KW-1133">Transmembrane helix</keyword>
<evidence type="ECO:0000313" key="8">
    <source>
        <dbReference type="Proteomes" id="UP000199399"/>
    </source>
</evidence>
<feature type="transmembrane region" description="Helical" evidence="5">
    <location>
        <begin position="448"/>
        <end position="470"/>
    </location>
</feature>
<evidence type="ECO:0000256" key="3">
    <source>
        <dbReference type="ARBA" id="ARBA00022989"/>
    </source>
</evidence>
<feature type="transmembrane region" description="Helical" evidence="5">
    <location>
        <begin position="221"/>
        <end position="238"/>
    </location>
</feature>
<sequence length="480" mass="49944">MTQITPDSIETPNAYVSWGEFLGSAYAASLALVCLAVWLHAADSLIVATMLPSIVAEIGGAALVSWSVSIYEIGSIVAGAAAALLTMRYGLRGPMSLSAALFGAGCALSAMSPTMTVLLVGRGLQGLGGGGLVAMCFLTIGVLFPRRYAARALAAVSTFWGISAFLGPLIGGFFVEYATWRLGFWFFAAQAFGLALWIALRGGIARPAAVTEMDRFPVTRLALLCLAVVLISLGGVRVEPLSTTLYVGAGLACLGWFLWRDNAAKGDRLLPAAPIDPRHATGATLLMLFLLSMATVAILAYGPLLMVAVHGTSALVAGYIVAASSVGWTLTAVLVSGAPERQDRAWITAGMAMTTLAVAGFAYAVPQGPLWLIAVFALFEGGGFGLAWTFILRRITALVAEDEVQRVSGAMPTVQRLGYALGAAYVGIIANASGFLTMDGPAEAAHVAGWVFLSCVPLALAGLMAMWGLVRRHAYDATLG</sequence>
<keyword evidence="2 5" id="KW-0812">Transmembrane</keyword>
<name>A0A1G7U5G0_9RHOB</name>
<reference evidence="8" key="1">
    <citation type="submission" date="2016-10" db="EMBL/GenBank/DDBJ databases">
        <authorList>
            <person name="Varghese N."/>
            <person name="Submissions S."/>
        </authorList>
    </citation>
    <scope>NUCLEOTIDE SEQUENCE [LARGE SCALE GENOMIC DNA]</scope>
    <source>
        <strain evidence="8">DSM 16477</strain>
    </source>
</reference>
<feature type="domain" description="Major facilitator superfamily (MFS) profile" evidence="6">
    <location>
        <begin position="29"/>
        <end position="474"/>
    </location>
</feature>
<feature type="transmembrane region" description="Helical" evidence="5">
    <location>
        <begin position="345"/>
        <end position="365"/>
    </location>
</feature>
<evidence type="ECO:0000256" key="1">
    <source>
        <dbReference type="ARBA" id="ARBA00004141"/>
    </source>
</evidence>
<feature type="transmembrane region" description="Helical" evidence="5">
    <location>
        <begin position="316"/>
        <end position="338"/>
    </location>
</feature>
<feature type="transmembrane region" description="Helical" evidence="5">
    <location>
        <begin position="15"/>
        <end position="38"/>
    </location>
</feature>
<feature type="transmembrane region" description="Helical" evidence="5">
    <location>
        <begin position="244"/>
        <end position="259"/>
    </location>
</feature>
<dbReference type="PROSITE" id="PS50850">
    <property type="entry name" value="MFS"/>
    <property type="match status" value="1"/>
</dbReference>
<keyword evidence="4 5" id="KW-0472">Membrane</keyword>
<keyword evidence="8" id="KW-1185">Reference proteome</keyword>
<dbReference type="Gene3D" id="1.20.1250.20">
    <property type="entry name" value="MFS general substrate transporter like domains"/>
    <property type="match status" value="1"/>
</dbReference>
<dbReference type="InterPro" id="IPR020846">
    <property type="entry name" value="MFS_dom"/>
</dbReference>
<accession>A0A1G7U5G0</accession>
<dbReference type="EMBL" id="FNBP01000007">
    <property type="protein sequence ID" value="SDG42618.1"/>
    <property type="molecule type" value="Genomic_DNA"/>
</dbReference>
<dbReference type="PRINTS" id="PR01036">
    <property type="entry name" value="TCRTETB"/>
</dbReference>
<dbReference type="GO" id="GO:0005886">
    <property type="term" value="C:plasma membrane"/>
    <property type="evidence" value="ECO:0007669"/>
    <property type="project" value="TreeGrafter"/>
</dbReference>
<protein>
    <submittedName>
        <fullName evidence="7">Major Facilitator Superfamily protein</fullName>
    </submittedName>
</protein>
<comment type="subcellular location">
    <subcellularLocation>
        <location evidence="1">Membrane</location>
        <topology evidence="1">Multi-pass membrane protein</topology>
    </subcellularLocation>
</comment>
<dbReference type="InterPro" id="IPR011701">
    <property type="entry name" value="MFS"/>
</dbReference>
<dbReference type="Gene3D" id="1.20.1720.10">
    <property type="entry name" value="Multidrug resistance protein D"/>
    <property type="match status" value="1"/>
</dbReference>
<dbReference type="Pfam" id="PF07690">
    <property type="entry name" value="MFS_1"/>
    <property type="match status" value="1"/>
</dbReference>
<feature type="transmembrane region" description="Helical" evidence="5">
    <location>
        <begin position="152"/>
        <end position="174"/>
    </location>
</feature>
<dbReference type="SUPFAM" id="SSF103473">
    <property type="entry name" value="MFS general substrate transporter"/>
    <property type="match status" value="1"/>
</dbReference>
<evidence type="ECO:0000313" key="7">
    <source>
        <dbReference type="EMBL" id="SDG42618.1"/>
    </source>
</evidence>
<feature type="transmembrane region" description="Helical" evidence="5">
    <location>
        <begin position="99"/>
        <end position="120"/>
    </location>
</feature>
<evidence type="ECO:0000256" key="5">
    <source>
        <dbReference type="SAM" id="Phobius"/>
    </source>
</evidence>
<organism evidence="7 8">
    <name type="scientific">Sulfitobacter delicatus</name>
    <dbReference type="NCBI Taxonomy" id="218672"/>
    <lineage>
        <taxon>Bacteria</taxon>
        <taxon>Pseudomonadati</taxon>
        <taxon>Pseudomonadota</taxon>
        <taxon>Alphaproteobacteria</taxon>
        <taxon>Rhodobacterales</taxon>
        <taxon>Roseobacteraceae</taxon>
        <taxon>Sulfitobacter</taxon>
    </lineage>
</organism>
<dbReference type="OrthoDB" id="9812221at2"/>
<evidence type="ECO:0000256" key="4">
    <source>
        <dbReference type="ARBA" id="ARBA00023136"/>
    </source>
</evidence>
<feature type="transmembrane region" description="Helical" evidence="5">
    <location>
        <begin position="126"/>
        <end position="145"/>
    </location>
</feature>